<organism evidence="2">
    <name type="scientific">gut metagenome</name>
    <dbReference type="NCBI Taxonomy" id="749906"/>
    <lineage>
        <taxon>unclassified sequences</taxon>
        <taxon>metagenomes</taxon>
        <taxon>organismal metagenomes</taxon>
    </lineage>
</organism>
<protein>
    <submittedName>
        <fullName evidence="2">Uncharacterized protein</fullName>
    </submittedName>
</protein>
<evidence type="ECO:0000313" key="2">
    <source>
        <dbReference type="EMBL" id="EJW94247.1"/>
    </source>
</evidence>
<accession>J9FXF8</accession>
<comment type="caution">
    <text evidence="2">The sequence shown here is derived from an EMBL/GenBank/DDBJ whole genome shotgun (WGS) entry which is preliminary data.</text>
</comment>
<name>J9FXF8_9ZZZZ</name>
<dbReference type="EMBL" id="AMCI01006479">
    <property type="protein sequence ID" value="EJW94247.1"/>
    <property type="molecule type" value="Genomic_DNA"/>
</dbReference>
<gene>
    <name evidence="2" type="ORF">EVA_17645</name>
</gene>
<sequence length="23" mass="2445">MAEEKKTTAKSTAPKKAAAPKRT</sequence>
<feature type="non-terminal residue" evidence="2">
    <location>
        <position position="23"/>
    </location>
</feature>
<feature type="region of interest" description="Disordered" evidence="1">
    <location>
        <begin position="1"/>
        <end position="23"/>
    </location>
</feature>
<evidence type="ECO:0000256" key="1">
    <source>
        <dbReference type="SAM" id="MobiDB-lite"/>
    </source>
</evidence>
<reference evidence="2" key="1">
    <citation type="journal article" date="2012" name="PLoS ONE">
        <title>Gene sets for utilization of primary and secondary nutrition supplies in the distal gut of endangered iberian lynx.</title>
        <authorList>
            <person name="Alcaide M."/>
            <person name="Messina E."/>
            <person name="Richter M."/>
            <person name="Bargiela R."/>
            <person name="Peplies J."/>
            <person name="Huws S.A."/>
            <person name="Newbold C.J."/>
            <person name="Golyshin P.N."/>
            <person name="Simon M.A."/>
            <person name="Lopez G."/>
            <person name="Yakimov M.M."/>
            <person name="Ferrer M."/>
        </authorList>
    </citation>
    <scope>NUCLEOTIDE SEQUENCE</scope>
</reference>
<dbReference type="AlphaFoldDB" id="J9FXF8"/>
<proteinExistence type="predicted"/>